<dbReference type="Proteomes" id="UP000075885">
    <property type="component" value="Unassembled WGS sequence"/>
</dbReference>
<sequence length="457" mass="52907">VSQNRLSENGVLPLPYVGGLQNEDNDCSTIHCNEDSDVSEDENEDNSSIFKQMSFIDSVKYWALPTNQTHHSIRMMLEILRAHTSHTFPKDPRTLLKTPRTATNIKNIEGGQYWYNGLQQCIINNFSSADFQRGRYNGLPLHKSSSAQFWPILANIHELPDFPVMTVAIFCGSTKPKNLNEFLEPLVTELNYLMTNGVFVKSRNIGVILRAIIADSPARAFIKGVAYFNAKNGCLKCKCVGEFNHDSNTVVFRGINAPLRTDHEFRKVLEVLHHKAWTPLLLLKNFNIIEDVTIADPLHLIYLGMMRRLLFGWRDGILGKYTKWDGKTVEQISNWLKNVNLPYEFHRKTRDLYCLRHWKGTEFNFLPEDAYEHFMFLFCSITLLSSNIYKTNWKLAAEMLELYILDFEKKYGLKYITSNVHNLQHIYNDVEKFGPMLSISTFTFENELQSIKHMLRS</sequence>
<name>A0A182PX40_9DIPT</name>
<dbReference type="AlphaFoldDB" id="A0A182PX40"/>
<accession>A0A182PX40</accession>
<organism evidence="1 2">
    <name type="scientific">Anopheles epiroticus</name>
    <dbReference type="NCBI Taxonomy" id="199890"/>
    <lineage>
        <taxon>Eukaryota</taxon>
        <taxon>Metazoa</taxon>
        <taxon>Ecdysozoa</taxon>
        <taxon>Arthropoda</taxon>
        <taxon>Hexapoda</taxon>
        <taxon>Insecta</taxon>
        <taxon>Pterygota</taxon>
        <taxon>Neoptera</taxon>
        <taxon>Endopterygota</taxon>
        <taxon>Diptera</taxon>
        <taxon>Nematocera</taxon>
        <taxon>Culicoidea</taxon>
        <taxon>Culicidae</taxon>
        <taxon>Anophelinae</taxon>
        <taxon>Anopheles</taxon>
    </lineage>
</organism>
<dbReference type="STRING" id="199890.A0A182PX40"/>
<evidence type="ECO:0000313" key="2">
    <source>
        <dbReference type="Proteomes" id="UP000075885"/>
    </source>
</evidence>
<reference evidence="2" key="1">
    <citation type="submission" date="2013-03" db="EMBL/GenBank/DDBJ databases">
        <title>The Genome Sequence of Anopheles epiroticus epiroticus2.</title>
        <authorList>
            <consortium name="The Broad Institute Genomics Platform"/>
            <person name="Neafsey D.E."/>
            <person name="Howell P."/>
            <person name="Walker B."/>
            <person name="Young S.K."/>
            <person name="Zeng Q."/>
            <person name="Gargeya S."/>
            <person name="Fitzgerald M."/>
            <person name="Haas B."/>
            <person name="Abouelleil A."/>
            <person name="Allen A.W."/>
            <person name="Alvarado L."/>
            <person name="Arachchi H.M."/>
            <person name="Berlin A.M."/>
            <person name="Chapman S.B."/>
            <person name="Gainer-Dewar J."/>
            <person name="Goldberg J."/>
            <person name="Griggs A."/>
            <person name="Gujja S."/>
            <person name="Hansen M."/>
            <person name="Howarth C."/>
            <person name="Imamovic A."/>
            <person name="Ireland A."/>
            <person name="Larimer J."/>
            <person name="McCowan C."/>
            <person name="Murphy C."/>
            <person name="Pearson M."/>
            <person name="Poon T.W."/>
            <person name="Priest M."/>
            <person name="Roberts A."/>
            <person name="Saif S."/>
            <person name="Shea T."/>
            <person name="Sisk P."/>
            <person name="Sykes S."/>
            <person name="Wortman J."/>
            <person name="Nusbaum C."/>
            <person name="Birren B."/>
        </authorList>
    </citation>
    <scope>NUCLEOTIDE SEQUENCE [LARGE SCALE GENOMIC DNA]</scope>
    <source>
        <strain evidence="2">Epiroticus2</strain>
    </source>
</reference>
<keyword evidence="2" id="KW-1185">Reference proteome</keyword>
<dbReference type="PANTHER" id="PTHR33053">
    <property type="entry name" value="PROTEIN, PUTATIVE-RELATED"/>
    <property type="match status" value="1"/>
</dbReference>
<evidence type="ECO:0000313" key="1">
    <source>
        <dbReference type="EnsemblMetazoa" id="AEPI011527-PA"/>
    </source>
</evidence>
<dbReference type="VEuPathDB" id="VectorBase:AEPI011527"/>
<dbReference type="EnsemblMetazoa" id="AEPI011527-RA">
    <property type="protein sequence ID" value="AEPI011527-PA"/>
    <property type="gene ID" value="AEPI011527"/>
</dbReference>
<dbReference type="PANTHER" id="PTHR33053:SF9">
    <property type="entry name" value="AGAP000105-PA"/>
    <property type="match status" value="1"/>
</dbReference>
<protein>
    <recommendedName>
        <fullName evidence="3">Transposase domain-containing protein</fullName>
    </recommendedName>
</protein>
<reference evidence="1" key="2">
    <citation type="submission" date="2020-05" db="UniProtKB">
        <authorList>
            <consortium name="EnsemblMetazoa"/>
        </authorList>
    </citation>
    <scope>IDENTIFICATION</scope>
    <source>
        <strain evidence="1">Epiroticus2</strain>
    </source>
</reference>
<proteinExistence type="predicted"/>
<evidence type="ECO:0008006" key="3">
    <source>
        <dbReference type="Google" id="ProtNLM"/>
    </source>
</evidence>